<feature type="transmembrane region" description="Helical" evidence="5">
    <location>
        <begin position="169"/>
        <end position="187"/>
    </location>
</feature>
<dbReference type="PANTHER" id="PTHR48021">
    <property type="match status" value="1"/>
</dbReference>
<evidence type="ECO:0000256" key="2">
    <source>
        <dbReference type="ARBA" id="ARBA00022692"/>
    </source>
</evidence>
<dbReference type="PROSITE" id="PS50850">
    <property type="entry name" value="MFS"/>
    <property type="match status" value="1"/>
</dbReference>
<dbReference type="InterPro" id="IPR050549">
    <property type="entry name" value="MFS_Trehalose_Transporter"/>
</dbReference>
<keyword evidence="8" id="KW-1185">Reference proteome</keyword>
<proteinExistence type="predicted"/>
<feature type="transmembrane region" description="Helical" evidence="5">
    <location>
        <begin position="312"/>
        <end position="330"/>
    </location>
</feature>
<feature type="transmembrane region" description="Helical" evidence="5">
    <location>
        <begin position="373"/>
        <end position="390"/>
    </location>
</feature>
<name>A0A821TPP0_9NEOP</name>
<feature type="domain" description="Major facilitator superfamily (MFS) profile" evidence="6">
    <location>
        <begin position="1"/>
        <end position="433"/>
    </location>
</feature>
<dbReference type="InterPro" id="IPR005828">
    <property type="entry name" value="MFS_sugar_transport-like"/>
</dbReference>
<feature type="transmembrane region" description="Helical" evidence="5">
    <location>
        <begin position="253"/>
        <end position="269"/>
    </location>
</feature>
<dbReference type="GO" id="GO:0022857">
    <property type="term" value="F:transmembrane transporter activity"/>
    <property type="evidence" value="ECO:0007669"/>
    <property type="project" value="InterPro"/>
</dbReference>
<dbReference type="GO" id="GO:0016020">
    <property type="term" value="C:membrane"/>
    <property type="evidence" value="ECO:0007669"/>
    <property type="project" value="UniProtKB-SubCell"/>
</dbReference>
<comment type="subcellular location">
    <subcellularLocation>
        <location evidence="1">Membrane</location>
        <topology evidence="1">Multi-pass membrane protein</topology>
    </subcellularLocation>
</comment>
<evidence type="ECO:0000256" key="1">
    <source>
        <dbReference type="ARBA" id="ARBA00004141"/>
    </source>
</evidence>
<dbReference type="EMBL" id="CAJOBZ010000024">
    <property type="protein sequence ID" value="CAF4873823.1"/>
    <property type="molecule type" value="Genomic_DNA"/>
</dbReference>
<keyword evidence="3 5" id="KW-1133">Transmembrane helix</keyword>
<keyword evidence="4 5" id="KW-0472">Membrane</keyword>
<reference evidence="7" key="1">
    <citation type="submission" date="2021-02" db="EMBL/GenBank/DDBJ databases">
        <authorList>
            <person name="Steward A R."/>
        </authorList>
    </citation>
    <scope>NUCLEOTIDE SEQUENCE</scope>
</reference>
<evidence type="ECO:0000313" key="8">
    <source>
        <dbReference type="Proteomes" id="UP000663880"/>
    </source>
</evidence>
<protein>
    <recommendedName>
        <fullName evidence="6">Major facilitator superfamily (MFS) profile domain-containing protein</fullName>
    </recommendedName>
</protein>
<dbReference type="InterPro" id="IPR036259">
    <property type="entry name" value="MFS_trans_sf"/>
</dbReference>
<accession>A0A821TPP0</accession>
<dbReference type="Gene3D" id="1.20.1250.20">
    <property type="entry name" value="MFS general substrate transporter like domains"/>
    <property type="match status" value="1"/>
</dbReference>
<feature type="transmembrane region" description="Helical" evidence="5">
    <location>
        <begin position="342"/>
        <end position="361"/>
    </location>
</feature>
<feature type="transmembrane region" description="Helical" evidence="5">
    <location>
        <begin position="289"/>
        <end position="305"/>
    </location>
</feature>
<dbReference type="AlphaFoldDB" id="A0A821TPP0"/>
<feature type="transmembrane region" description="Helical" evidence="5">
    <location>
        <begin position="57"/>
        <end position="79"/>
    </location>
</feature>
<evidence type="ECO:0000259" key="6">
    <source>
        <dbReference type="PROSITE" id="PS50850"/>
    </source>
</evidence>
<evidence type="ECO:0000256" key="5">
    <source>
        <dbReference type="SAM" id="Phobius"/>
    </source>
</evidence>
<comment type="caution">
    <text evidence="7">The sequence shown here is derived from an EMBL/GenBank/DDBJ whole genome shotgun (WGS) entry which is preliminary data.</text>
</comment>
<feature type="transmembrane region" description="Helical" evidence="5">
    <location>
        <begin position="86"/>
        <end position="104"/>
    </location>
</feature>
<feature type="transmembrane region" description="Helical" evidence="5">
    <location>
        <begin position="145"/>
        <end position="163"/>
    </location>
</feature>
<dbReference type="Proteomes" id="UP000663880">
    <property type="component" value="Unassembled WGS sequence"/>
</dbReference>
<dbReference type="OrthoDB" id="5296287at2759"/>
<dbReference type="PANTHER" id="PTHR48021:SF33">
    <property type="entry name" value="AT22075P-RELATED"/>
    <property type="match status" value="1"/>
</dbReference>
<keyword evidence="2 5" id="KW-0812">Transmembrane</keyword>
<feature type="transmembrane region" description="Helical" evidence="5">
    <location>
        <begin position="410"/>
        <end position="429"/>
    </location>
</feature>
<dbReference type="InterPro" id="IPR020846">
    <property type="entry name" value="MFS_dom"/>
</dbReference>
<evidence type="ECO:0000313" key="7">
    <source>
        <dbReference type="EMBL" id="CAF4873823.1"/>
    </source>
</evidence>
<feature type="transmembrane region" description="Helical" evidence="5">
    <location>
        <begin position="110"/>
        <end position="133"/>
    </location>
</feature>
<gene>
    <name evidence="7" type="ORF">PMACD_LOCUS8995</name>
</gene>
<evidence type="ECO:0000256" key="3">
    <source>
        <dbReference type="ARBA" id="ARBA00022989"/>
    </source>
</evidence>
<dbReference type="SUPFAM" id="SSF103473">
    <property type="entry name" value="MFS general substrate transporter"/>
    <property type="match status" value="1"/>
</dbReference>
<sequence length="453" mass="50445">MVFTITKSENVENKGSTWKQYALSVMVSLPLITHGIEANNLTITSHSGHFLSRFNNVPLSTTMLILSAGISAPLLSLIIDRLGRKFGVYLIIMLQGICCIPLLLPPNRIAYIITHFLAGVSSAGLFTVIPIYIREIAPSSSRASLVSLIIIMTPLGYLTRLVMDDESMMYLMAAMVMLEFVTVFLMIESPSYLVKVGKFGRAKTNIAKLKCLKETDNYVIMELKRLKDESDRTKPWKYVDLFKNKIWRDASKIGLVLFTITILSGSSMFLDQAKALAQLKTSIDPEHMLVPLGLLAGGASSVVLVRFIDRKYLLTLSYSVIALSMGVLAVDTLPDLTVKTLRWLPVVSLSVVVFAYGMAWGLPTVIMVEILNLEIRSAVLALVYAYSQIIRMAHVHTLKYFEDLMGIHTLFYVFAGVNLVGAVYSIMALPQIKDKSVKQIEKQLKRVPVIDRI</sequence>
<organism evidence="7 8">
    <name type="scientific">Pieris macdunnoughi</name>
    <dbReference type="NCBI Taxonomy" id="345717"/>
    <lineage>
        <taxon>Eukaryota</taxon>
        <taxon>Metazoa</taxon>
        <taxon>Ecdysozoa</taxon>
        <taxon>Arthropoda</taxon>
        <taxon>Hexapoda</taxon>
        <taxon>Insecta</taxon>
        <taxon>Pterygota</taxon>
        <taxon>Neoptera</taxon>
        <taxon>Endopterygota</taxon>
        <taxon>Lepidoptera</taxon>
        <taxon>Glossata</taxon>
        <taxon>Ditrysia</taxon>
        <taxon>Papilionoidea</taxon>
        <taxon>Pieridae</taxon>
        <taxon>Pierinae</taxon>
        <taxon>Pieris</taxon>
    </lineage>
</organism>
<dbReference type="Pfam" id="PF00083">
    <property type="entry name" value="Sugar_tr"/>
    <property type="match status" value="1"/>
</dbReference>
<evidence type="ECO:0000256" key="4">
    <source>
        <dbReference type="ARBA" id="ARBA00023136"/>
    </source>
</evidence>